<proteinExistence type="predicted"/>
<name>A0A397RT61_9MOLU</name>
<dbReference type="EMBL" id="QXEV01000008">
    <property type="protein sequence ID" value="RIA75926.1"/>
    <property type="molecule type" value="Genomic_DNA"/>
</dbReference>
<dbReference type="RefSeq" id="WP_119016110.1">
    <property type="nucleotide sequence ID" value="NZ_QXEV01000008.1"/>
</dbReference>
<dbReference type="InParanoid" id="A0A397RT61"/>
<protein>
    <submittedName>
        <fullName evidence="1">Uncharacterized protein</fullName>
    </submittedName>
</protein>
<gene>
    <name evidence="1" type="ORF">EI71_00957</name>
</gene>
<evidence type="ECO:0000313" key="2">
    <source>
        <dbReference type="Proteomes" id="UP000266506"/>
    </source>
</evidence>
<accession>A0A397RT61</accession>
<dbReference type="AlphaFoldDB" id="A0A397RT61"/>
<dbReference type="Pfam" id="PF19524">
    <property type="entry name" value="DUF6054"/>
    <property type="match status" value="1"/>
</dbReference>
<dbReference type="Proteomes" id="UP000266506">
    <property type="component" value="Unassembled WGS sequence"/>
</dbReference>
<keyword evidence="2" id="KW-1185">Reference proteome</keyword>
<reference evidence="1 2" key="1">
    <citation type="submission" date="2018-08" db="EMBL/GenBank/DDBJ databases">
        <title>Genomic Encyclopedia of Archaeal and Bacterial Type Strains, Phase II (KMG-II): from individual species to whole genera.</title>
        <authorList>
            <person name="Goeker M."/>
        </authorList>
    </citation>
    <scope>NUCLEOTIDE SEQUENCE [LARGE SCALE GENOMIC DNA]</scope>
    <source>
        <strain evidence="1 2">ATCC 27112</strain>
    </source>
</reference>
<organism evidence="1 2">
    <name type="scientific">Anaeroplasma bactoclasticum</name>
    <dbReference type="NCBI Taxonomy" id="2088"/>
    <lineage>
        <taxon>Bacteria</taxon>
        <taxon>Bacillati</taxon>
        <taxon>Mycoplasmatota</taxon>
        <taxon>Mollicutes</taxon>
        <taxon>Anaeroplasmatales</taxon>
        <taxon>Anaeroplasmataceae</taxon>
        <taxon>Anaeroplasma</taxon>
    </lineage>
</organism>
<comment type="caution">
    <text evidence="1">The sequence shown here is derived from an EMBL/GenBank/DDBJ whole genome shotgun (WGS) entry which is preliminary data.</text>
</comment>
<dbReference type="InterPro" id="IPR046117">
    <property type="entry name" value="DUF6054"/>
</dbReference>
<evidence type="ECO:0000313" key="1">
    <source>
        <dbReference type="EMBL" id="RIA75926.1"/>
    </source>
</evidence>
<sequence>MEKYRLYTNGMVDIESILNDWFSNEMHNHIESFDKNGCKVTIFIADKYFLRINSTLTLTTIIERSPNNITAVVITSGGAEGLFGYTYGSEHSAAKPILKLLKENGFH</sequence>